<dbReference type="GO" id="GO:0035686">
    <property type="term" value="C:sperm fibrous sheath"/>
    <property type="evidence" value="ECO:0007669"/>
    <property type="project" value="TreeGrafter"/>
</dbReference>
<accession>A0A8C2WJX2</accession>
<dbReference type="Gene3D" id="1.20.890.10">
    <property type="entry name" value="cAMP-dependent protein kinase regulatory subunit, dimerization-anchoring domain"/>
    <property type="match status" value="1"/>
</dbReference>
<evidence type="ECO:0008006" key="4">
    <source>
        <dbReference type="Google" id="ProtNLM"/>
    </source>
</evidence>
<keyword evidence="3" id="KW-1185">Reference proteome</keyword>
<evidence type="ECO:0000313" key="2">
    <source>
        <dbReference type="Ensembl" id="ENSCLMP00005001892.1"/>
    </source>
</evidence>
<keyword evidence="1" id="KW-0812">Transmembrane</keyword>
<sequence length="88" mass="10036">MTFPYGLKSLVESISRAVLLAEPANIPDFLSNYMTELISFRSCHAGTDPKLVSFDFEEFWGKLFSFNVYNMIIYVTITAVNIVLNPLY</sequence>
<dbReference type="GO" id="GO:0005737">
    <property type="term" value="C:cytoplasm"/>
    <property type="evidence" value="ECO:0007669"/>
    <property type="project" value="TreeGrafter"/>
</dbReference>
<protein>
    <recommendedName>
        <fullName evidence="4">RIIa domain-containing protein</fullName>
    </recommendedName>
</protein>
<dbReference type="SUPFAM" id="SSF47391">
    <property type="entry name" value="Dimerization-anchoring domain of cAMP-dependent PK regulatory subunit"/>
    <property type="match status" value="1"/>
</dbReference>
<dbReference type="GO" id="GO:0005509">
    <property type="term" value="F:calcium ion binding"/>
    <property type="evidence" value="ECO:0007669"/>
    <property type="project" value="InterPro"/>
</dbReference>
<dbReference type="Proteomes" id="UP000694565">
    <property type="component" value="Unplaced"/>
</dbReference>
<organism evidence="2 3">
    <name type="scientific">Cyclopterus lumpus</name>
    <name type="common">Lumpsucker</name>
    <dbReference type="NCBI Taxonomy" id="8103"/>
    <lineage>
        <taxon>Eukaryota</taxon>
        <taxon>Metazoa</taxon>
        <taxon>Chordata</taxon>
        <taxon>Craniata</taxon>
        <taxon>Vertebrata</taxon>
        <taxon>Euteleostomi</taxon>
        <taxon>Actinopterygii</taxon>
        <taxon>Neopterygii</taxon>
        <taxon>Teleostei</taxon>
        <taxon>Neoteleostei</taxon>
        <taxon>Acanthomorphata</taxon>
        <taxon>Eupercaria</taxon>
        <taxon>Perciformes</taxon>
        <taxon>Cottioidei</taxon>
        <taxon>Cottales</taxon>
        <taxon>Cyclopteridae</taxon>
        <taxon>Cyclopterus</taxon>
    </lineage>
</organism>
<dbReference type="Ensembl" id="ENSCLMT00005001992.1">
    <property type="protein sequence ID" value="ENSCLMP00005001892.1"/>
    <property type="gene ID" value="ENSCLMG00005000997.1"/>
</dbReference>
<keyword evidence="1" id="KW-0472">Membrane</keyword>
<dbReference type="AlphaFoldDB" id="A0A8C2WJX2"/>
<evidence type="ECO:0000256" key="1">
    <source>
        <dbReference type="SAM" id="Phobius"/>
    </source>
</evidence>
<evidence type="ECO:0000313" key="3">
    <source>
        <dbReference type="Proteomes" id="UP000694565"/>
    </source>
</evidence>
<dbReference type="InterPro" id="IPR038848">
    <property type="entry name" value="CABYR"/>
</dbReference>
<dbReference type="GO" id="GO:0048240">
    <property type="term" value="P:sperm capacitation"/>
    <property type="evidence" value="ECO:0007669"/>
    <property type="project" value="InterPro"/>
</dbReference>
<reference evidence="2" key="2">
    <citation type="submission" date="2025-09" db="UniProtKB">
        <authorList>
            <consortium name="Ensembl"/>
        </authorList>
    </citation>
    <scope>IDENTIFICATION</scope>
</reference>
<dbReference type="CDD" id="cd12100">
    <property type="entry name" value="DD_CABYR_SP17"/>
    <property type="match status" value="1"/>
</dbReference>
<dbReference type="GeneTree" id="ENSGT01060000248756"/>
<reference evidence="2" key="1">
    <citation type="submission" date="2025-08" db="UniProtKB">
        <authorList>
            <consortium name="Ensembl"/>
        </authorList>
    </citation>
    <scope>IDENTIFICATION</scope>
</reference>
<dbReference type="InterPro" id="IPR047579">
    <property type="entry name" value="DD_CABYR_SP17"/>
</dbReference>
<dbReference type="PANTHER" id="PTHR15494">
    <property type="entry name" value="CALCIUM-BINDING TYROSINE PHOSPHORYLATION-REGULATED PROTEIN"/>
    <property type="match status" value="1"/>
</dbReference>
<feature type="transmembrane region" description="Helical" evidence="1">
    <location>
        <begin position="63"/>
        <end position="84"/>
    </location>
</feature>
<dbReference type="PANTHER" id="PTHR15494:SF0">
    <property type="entry name" value="CALCIUM-BINDING TYROSINE PHOSPHORYLATION-REGULATED PROTEIN"/>
    <property type="match status" value="1"/>
</dbReference>
<proteinExistence type="predicted"/>
<name>A0A8C2WJX2_CYCLU</name>
<keyword evidence="1" id="KW-1133">Transmembrane helix</keyword>